<dbReference type="PANTHER" id="PTHR30270">
    <property type="entry name" value="THIAMINE-MONOPHOSPHATE KINASE"/>
    <property type="match status" value="1"/>
</dbReference>
<feature type="binding site" evidence="2">
    <location>
        <position position="222"/>
    </location>
    <ligand>
        <name>Mg(2+)</name>
        <dbReference type="ChEBI" id="CHEBI:18420"/>
        <label>3</label>
    </ligand>
</feature>
<dbReference type="CDD" id="cd02194">
    <property type="entry name" value="ThiL"/>
    <property type="match status" value="1"/>
</dbReference>
<evidence type="ECO:0000313" key="5">
    <source>
        <dbReference type="Proteomes" id="UP000030101"/>
    </source>
</evidence>
<name>A0ABR4XJX6_9PORP</name>
<feature type="binding site" evidence="2">
    <location>
        <begin position="118"/>
        <end position="119"/>
    </location>
    <ligand>
        <name>ATP</name>
        <dbReference type="ChEBI" id="CHEBI:30616"/>
    </ligand>
</feature>
<gene>
    <name evidence="2" type="primary">thiL</name>
    <name evidence="4" type="ORF">HQ43_06285</name>
</gene>
<feature type="domain" description="PurM-like N-terminal" evidence="3">
    <location>
        <begin position="26"/>
        <end position="136"/>
    </location>
</feature>
<proteinExistence type="inferred from homology"/>
<dbReference type="InterPro" id="IPR036676">
    <property type="entry name" value="PurM-like_C_sf"/>
</dbReference>
<feature type="binding site" evidence="2">
    <location>
        <position position="119"/>
    </location>
    <ligand>
        <name>Mg(2+)</name>
        <dbReference type="ChEBI" id="CHEBI:18420"/>
        <label>1</label>
    </ligand>
</feature>
<dbReference type="PANTHER" id="PTHR30270:SF0">
    <property type="entry name" value="THIAMINE-MONOPHOSPHATE KINASE"/>
    <property type="match status" value="1"/>
</dbReference>
<feature type="binding site" evidence="2">
    <location>
        <position position="49"/>
    </location>
    <ligand>
        <name>substrate</name>
    </ligand>
</feature>
<dbReference type="PIRSF" id="PIRSF005303">
    <property type="entry name" value="Thiam_monoph_kin"/>
    <property type="match status" value="1"/>
</dbReference>
<comment type="miscellaneous">
    <text evidence="2">Reaction mechanism of ThiL seems to utilize a direct, inline transfer of the gamma-phosphate of ATP to TMP rather than a phosphorylated enzyme intermediate.</text>
</comment>
<evidence type="ECO:0000256" key="2">
    <source>
        <dbReference type="HAMAP-Rule" id="MF_02128"/>
    </source>
</evidence>
<feature type="binding site" evidence="2">
    <location>
        <position position="27"/>
    </location>
    <ligand>
        <name>Mg(2+)</name>
        <dbReference type="ChEBI" id="CHEBI:18420"/>
        <label>4</label>
    </ligand>
</feature>
<comment type="caution">
    <text evidence="4">The sequence shown here is derived from an EMBL/GenBank/DDBJ whole genome shotgun (WGS) entry which is preliminary data.</text>
</comment>
<evidence type="ECO:0000313" key="4">
    <source>
        <dbReference type="EMBL" id="KGN91702.1"/>
    </source>
</evidence>
<keyword evidence="2" id="KW-0418">Kinase</keyword>
<dbReference type="Proteomes" id="UP000030101">
    <property type="component" value="Unassembled WGS sequence"/>
</dbReference>
<dbReference type="NCBIfam" id="TIGR01379">
    <property type="entry name" value="thiL"/>
    <property type="match status" value="1"/>
</dbReference>
<feature type="binding site" evidence="2">
    <location>
        <position position="27"/>
    </location>
    <ligand>
        <name>Mg(2+)</name>
        <dbReference type="ChEBI" id="CHEBI:18420"/>
        <label>3</label>
    </ligand>
</feature>
<protein>
    <recommendedName>
        <fullName evidence="2">Thiamine-monophosphate kinase</fullName>
        <shortName evidence="2">TMP kinase</shortName>
        <shortName evidence="2">Thiamine-phosphate kinase</shortName>
        <ecNumber evidence="2">2.7.4.16</ecNumber>
    </recommendedName>
</protein>
<feature type="binding site" evidence="2">
    <location>
        <position position="41"/>
    </location>
    <ligand>
        <name>Mg(2+)</name>
        <dbReference type="ChEBI" id="CHEBI:18420"/>
        <label>1</label>
    </ligand>
</feature>
<keyword evidence="2" id="KW-0808">Transferase</keyword>
<dbReference type="SUPFAM" id="SSF55326">
    <property type="entry name" value="PurM N-terminal domain-like"/>
    <property type="match status" value="1"/>
</dbReference>
<dbReference type="Pfam" id="PF00586">
    <property type="entry name" value="AIRS"/>
    <property type="match status" value="1"/>
</dbReference>
<reference evidence="4 5" key="1">
    <citation type="submission" date="2014-08" db="EMBL/GenBank/DDBJ databases">
        <title>Porphyromonas canoris strain:OH2762 Genome sequencing.</title>
        <authorList>
            <person name="Wallis C."/>
            <person name="Deusch O."/>
            <person name="O'Flynn C."/>
            <person name="Davis I."/>
            <person name="Jospin G."/>
            <person name="Darling A.E."/>
            <person name="Coil D.A."/>
            <person name="Alexiev A."/>
            <person name="Horsfall A."/>
            <person name="Kirkwood N."/>
            <person name="Harris S."/>
            <person name="Eisen J.A."/>
        </authorList>
    </citation>
    <scope>NUCLEOTIDE SEQUENCE [LARGE SCALE GENOMIC DNA]</scope>
    <source>
        <strain evidence="5">COT-108 OH2762</strain>
    </source>
</reference>
<comment type="function">
    <text evidence="2">Catalyzes the ATP-dependent phosphorylation of thiamine-monophosphate (TMP) to form thiamine-pyrophosphate (TPP), the active form of vitamin B1.</text>
</comment>
<dbReference type="Gene3D" id="3.30.1330.10">
    <property type="entry name" value="PurM-like, N-terminal domain"/>
    <property type="match status" value="1"/>
</dbReference>
<dbReference type="Gene3D" id="3.90.650.10">
    <property type="entry name" value="PurM-like C-terminal domain"/>
    <property type="match status" value="1"/>
</dbReference>
<keyword evidence="5" id="KW-1185">Reference proteome</keyword>
<keyword evidence="1 2" id="KW-0784">Thiamine biosynthesis</keyword>
<feature type="binding site" evidence="2">
    <location>
        <position position="145"/>
    </location>
    <ligand>
        <name>ATP</name>
        <dbReference type="ChEBI" id="CHEBI:30616"/>
    </ligand>
</feature>
<comment type="pathway">
    <text evidence="2">Cofactor biosynthesis; thiamine diphosphate biosynthesis; thiamine diphosphate from thiamine phosphate: step 1/1.</text>
</comment>
<dbReference type="InterPro" id="IPR016188">
    <property type="entry name" value="PurM-like_N"/>
</dbReference>
<dbReference type="RefSeq" id="WP_036791070.1">
    <property type="nucleotide sequence ID" value="NZ_JQZV01000013.1"/>
</dbReference>
<accession>A0ABR4XJX6</accession>
<dbReference type="SUPFAM" id="SSF56042">
    <property type="entry name" value="PurM C-terminal domain-like"/>
    <property type="match status" value="1"/>
</dbReference>
<comment type="similarity">
    <text evidence="2">Belongs to the thiamine-monophosphate kinase family.</text>
</comment>
<dbReference type="InterPro" id="IPR006283">
    <property type="entry name" value="ThiL-like"/>
</dbReference>
<organism evidence="4 5">
    <name type="scientific">Porphyromonas canoris</name>
    <dbReference type="NCBI Taxonomy" id="36875"/>
    <lineage>
        <taxon>Bacteria</taxon>
        <taxon>Pseudomonadati</taxon>
        <taxon>Bacteroidota</taxon>
        <taxon>Bacteroidia</taxon>
        <taxon>Bacteroidales</taxon>
        <taxon>Porphyromonadaceae</taxon>
        <taxon>Porphyromonas</taxon>
    </lineage>
</organism>
<comment type="catalytic activity">
    <reaction evidence="2">
        <text>thiamine phosphate + ATP = thiamine diphosphate + ADP</text>
        <dbReference type="Rhea" id="RHEA:15913"/>
        <dbReference type="ChEBI" id="CHEBI:30616"/>
        <dbReference type="ChEBI" id="CHEBI:37575"/>
        <dbReference type="ChEBI" id="CHEBI:58937"/>
        <dbReference type="ChEBI" id="CHEBI:456216"/>
        <dbReference type="EC" id="2.7.4.16"/>
    </reaction>
</comment>
<feature type="binding site" evidence="2">
    <location>
        <position position="224"/>
    </location>
    <ligand>
        <name>ATP</name>
        <dbReference type="ChEBI" id="CHEBI:30616"/>
    </ligand>
</feature>
<sequence>MQISEIGANALIDRLTASFEGFDNRDDAALFDLKGMGVTATHLMLEGVHFDLRYMPVHHLGYKAVATTLSNLAAMNATPAYISVAIGVTAQWEVEDLETLYKGIRIATERFGVKLLGGDTAPSVAGFTIAVTAIGSADPDTVVCRKGAAPNDLICVSGNLGAAYMGLKALEREQEAYDGSSDYKHDLGDRTYLLERQLTPQPRFDIMDMLSLAGVKPTSMIDVTKGIARDLLALSQASGVGMKLYEERLPIDYETASMAEEIGINVFSAALYGGEDYELLFTVPLGFKDVIEQMEGIAIVGYVTEPGTPALLITQDGREVELKEQE</sequence>
<keyword evidence="2" id="KW-0460">Magnesium</keyword>
<dbReference type="InterPro" id="IPR036921">
    <property type="entry name" value="PurM-like_N_sf"/>
</dbReference>
<feature type="binding site" evidence="2">
    <location>
        <position position="275"/>
    </location>
    <ligand>
        <name>substrate</name>
    </ligand>
</feature>
<keyword evidence="2" id="KW-0067">ATP-binding</keyword>
<evidence type="ECO:0000259" key="3">
    <source>
        <dbReference type="Pfam" id="PF00586"/>
    </source>
</evidence>
<comment type="caution">
    <text evidence="2">Lacks conserved residue(s) required for the propagation of feature annotation.</text>
</comment>
<dbReference type="EC" id="2.7.4.16" evidence="2"/>
<evidence type="ECO:0000256" key="1">
    <source>
        <dbReference type="ARBA" id="ARBA00022977"/>
    </source>
</evidence>
<dbReference type="HAMAP" id="MF_02128">
    <property type="entry name" value="TMP_kinase"/>
    <property type="match status" value="1"/>
</dbReference>
<keyword evidence="2" id="KW-0479">Metal-binding</keyword>
<keyword evidence="2" id="KW-0547">Nucleotide-binding</keyword>
<dbReference type="EMBL" id="JQZV01000013">
    <property type="protein sequence ID" value="KGN91702.1"/>
    <property type="molecule type" value="Genomic_DNA"/>
</dbReference>
<feature type="binding site" evidence="2">
    <location>
        <position position="101"/>
    </location>
    <ligand>
        <name>ATP</name>
        <dbReference type="ChEBI" id="CHEBI:30616"/>
    </ligand>
</feature>